<keyword evidence="2 4" id="KW-0808">Transferase</keyword>
<feature type="domain" description="PABS" evidence="6">
    <location>
        <begin position="218"/>
        <end position="460"/>
    </location>
</feature>
<dbReference type="Proteomes" id="UP000657177">
    <property type="component" value="Unassembled WGS sequence"/>
</dbReference>
<comment type="caution">
    <text evidence="7">The sequence shown here is derived from an EMBL/GenBank/DDBJ whole genome shotgun (WGS) entry which is preliminary data.</text>
</comment>
<sequence length="528" mass="58230">MLTLTVFLSGAVLMSLEMVGSRILAPTFGSSIYIWGSLIVVVMAALTLGYYLGGRIADRYPDLLVIGIILAGAGGFIGFLPFWTSHVNAICGRLEPRLGSLMAASAFFFLPSILLATVSPYAVKLAGRNLENLGNVAGRLSAISSTGSVIGTLVTSFFLIPLTGVRNIVHSLGLILLLLALLIIGRPAGRDTRSTPGLFWLRRGVGLVVLVLIVLLVVFWRSTAFRALFSQDGVIYERDTLYNHVKVTQYDSLRYLRFDNSMQSGIDLNDPLRMVFRYTSFLHLGVVVCPQPERVLFIGLGGGSAPMKFLHDYPSLKTVDAVEIDPEVVKVARTYFALPEDPRLRVVTQDGRLFIQQMSDKIARGERAPYDLVIIDAYSASTIPYHLTTLEFLQAVRQVLAPGGAVVSNIIGALAGPYSSLFRAMTRTFDAVFPQRYIFPVYGWDGVSDTAEQNIILIATTDPRYRSKTVWEEQAEELFARGMIEEEVPLFVRNLVDDPLVFQEAWLADVPLLTDDYAPVDTLKHPLL</sequence>
<feature type="transmembrane region" description="Helical" evidence="4">
    <location>
        <begin position="63"/>
        <end position="83"/>
    </location>
</feature>
<evidence type="ECO:0000256" key="5">
    <source>
        <dbReference type="PROSITE-ProRule" id="PRU00354"/>
    </source>
</evidence>
<dbReference type="GO" id="GO:0005886">
    <property type="term" value="C:plasma membrane"/>
    <property type="evidence" value="ECO:0007669"/>
    <property type="project" value="UniProtKB-SubCell"/>
</dbReference>
<feature type="active site" description="Proton acceptor" evidence="4 5">
    <location>
        <position position="376"/>
    </location>
</feature>
<comment type="similarity">
    <text evidence="1 4">Belongs to the spermidine/spermine synthase family.</text>
</comment>
<gene>
    <name evidence="4" type="primary">speE</name>
    <name evidence="7" type="ORF">G5B42_07395</name>
</gene>
<evidence type="ECO:0000259" key="6">
    <source>
        <dbReference type="PROSITE" id="PS51006"/>
    </source>
</evidence>
<reference evidence="7" key="1">
    <citation type="submission" date="2020-06" db="EMBL/GenBank/DDBJ databases">
        <title>Novel chitinolytic bacterium.</title>
        <authorList>
            <person name="Ungkulpasvich U."/>
            <person name="Kosugi A."/>
            <person name="Uke A."/>
        </authorList>
    </citation>
    <scope>NUCLEOTIDE SEQUENCE</scope>
    <source>
        <strain evidence="7">UUS1-1</strain>
    </source>
</reference>
<organism evidence="7 8">
    <name type="scientific">Capillibacterium thermochitinicola</name>
    <dbReference type="NCBI Taxonomy" id="2699427"/>
    <lineage>
        <taxon>Bacteria</taxon>
        <taxon>Bacillati</taxon>
        <taxon>Bacillota</taxon>
        <taxon>Capillibacterium</taxon>
    </lineage>
</organism>
<feature type="transmembrane region" description="Helical" evidence="4">
    <location>
        <begin position="168"/>
        <end position="188"/>
    </location>
</feature>
<comment type="pathway">
    <text evidence="4">Amine and polyamine biosynthesis; spermidine biosynthesis; spermidine from putrescine: step 1/1.</text>
</comment>
<evidence type="ECO:0000256" key="2">
    <source>
        <dbReference type="ARBA" id="ARBA00022679"/>
    </source>
</evidence>
<keyword evidence="4" id="KW-0812">Transmembrane</keyword>
<dbReference type="CDD" id="cd02440">
    <property type="entry name" value="AdoMet_MTases"/>
    <property type="match status" value="1"/>
</dbReference>
<evidence type="ECO:0000313" key="7">
    <source>
        <dbReference type="EMBL" id="MBA2133367.1"/>
    </source>
</evidence>
<accession>A0A8J6LSQ9</accession>
<keyword evidence="8" id="KW-1185">Reference proteome</keyword>
<feature type="transmembrane region" description="Helical" evidence="4">
    <location>
        <begin position="31"/>
        <end position="51"/>
    </location>
</feature>
<evidence type="ECO:0000313" key="8">
    <source>
        <dbReference type="Proteomes" id="UP000657177"/>
    </source>
</evidence>
<dbReference type="RefSeq" id="WP_181339836.1">
    <property type="nucleotide sequence ID" value="NZ_JAAKDE010000014.1"/>
</dbReference>
<dbReference type="PROSITE" id="PS51006">
    <property type="entry name" value="PABS_2"/>
    <property type="match status" value="1"/>
</dbReference>
<comment type="subcellular location">
    <subcellularLocation>
        <location evidence="4">Cell membrane</location>
        <topology evidence="4">Multi-pass membrane protein</topology>
    </subcellularLocation>
</comment>
<protein>
    <recommendedName>
        <fullName evidence="4">Polyamine aminopropyltransferase</fullName>
    </recommendedName>
    <alternativeName>
        <fullName evidence="4">Putrescine aminopropyltransferase</fullName>
        <shortName evidence="4">PAPT</shortName>
    </alternativeName>
    <alternativeName>
        <fullName evidence="4">Spermidine synthase</fullName>
        <shortName evidence="4">SPDS</shortName>
        <shortName evidence="4">SPDSY</shortName>
        <ecNumber evidence="4">2.5.1.16</ecNumber>
    </alternativeName>
</protein>
<dbReference type="PANTHER" id="PTHR43317:SF1">
    <property type="entry name" value="THERMOSPERMINE SYNTHASE ACAULIS5"/>
    <property type="match status" value="1"/>
</dbReference>
<dbReference type="GO" id="GO:0010487">
    <property type="term" value="F:thermospermine synthase activity"/>
    <property type="evidence" value="ECO:0007669"/>
    <property type="project" value="TreeGrafter"/>
</dbReference>
<evidence type="ECO:0000256" key="1">
    <source>
        <dbReference type="ARBA" id="ARBA00007867"/>
    </source>
</evidence>
<dbReference type="EMBL" id="JAAKDE010000014">
    <property type="protein sequence ID" value="MBA2133367.1"/>
    <property type="molecule type" value="Genomic_DNA"/>
</dbReference>
<evidence type="ECO:0000256" key="3">
    <source>
        <dbReference type="ARBA" id="ARBA00023115"/>
    </source>
</evidence>
<feature type="binding site" evidence="4">
    <location>
        <position position="243"/>
    </location>
    <ligand>
        <name>S-methyl-5'-thioadenosine</name>
        <dbReference type="ChEBI" id="CHEBI:17509"/>
    </ligand>
</feature>
<dbReference type="GO" id="GO:0008295">
    <property type="term" value="P:spermidine biosynthetic process"/>
    <property type="evidence" value="ECO:0007669"/>
    <property type="project" value="UniProtKB-UniRule"/>
</dbReference>
<dbReference type="InterPro" id="IPR030374">
    <property type="entry name" value="PABS"/>
</dbReference>
<dbReference type="NCBIfam" id="NF037959">
    <property type="entry name" value="MFS_SpdSyn"/>
    <property type="match status" value="1"/>
</dbReference>
<dbReference type="InterPro" id="IPR001045">
    <property type="entry name" value="Spermi_synthase"/>
</dbReference>
<evidence type="ECO:0000256" key="4">
    <source>
        <dbReference type="HAMAP-Rule" id="MF_00198"/>
    </source>
</evidence>
<keyword evidence="4" id="KW-1003">Cell membrane</keyword>
<dbReference type="SUPFAM" id="SSF53335">
    <property type="entry name" value="S-adenosyl-L-methionine-dependent methyltransferases"/>
    <property type="match status" value="1"/>
</dbReference>
<dbReference type="Pfam" id="PF01564">
    <property type="entry name" value="Spermine_synth"/>
    <property type="match status" value="1"/>
</dbReference>
<feature type="transmembrane region" description="Helical" evidence="4">
    <location>
        <begin position="143"/>
        <end position="162"/>
    </location>
</feature>
<feature type="transmembrane region" description="Helical" evidence="4">
    <location>
        <begin position="200"/>
        <end position="220"/>
    </location>
</feature>
<keyword evidence="4" id="KW-1133">Transmembrane helix</keyword>
<dbReference type="Gene3D" id="3.40.50.150">
    <property type="entry name" value="Vaccinia Virus protein VP39"/>
    <property type="match status" value="1"/>
</dbReference>
<feature type="binding site" evidence="4">
    <location>
        <position position="323"/>
    </location>
    <ligand>
        <name>S-methyl-5'-thioadenosine</name>
        <dbReference type="ChEBI" id="CHEBI:17509"/>
    </ligand>
</feature>
<proteinExistence type="inferred from homology"/>
<dbReference type="HAMAP" id="MF_00198">
    <property type="entry name" value="Spermidine_synth"/>
    <property type="match status" value="1"/>
</dbReference>
<dbReference type="EC" id="2.5.1.16" evidence="4"/>
<feature type="binding site" evidence="4">
    <location>
        <begin position="350"/>
        <end position="351"/>
    </location>
    <ligand>
        <name>S-methyl-5'-thioadenosine</name>
        <dbReference type="ChEBI" id="CHEBI:17509"/>
    </ligand>
</feature>
<comment type="caution">
    <text evidence="4">Lacks conserved residue(s) required for the propagation of feature annotation.</text>
</comment>
<keyword evidence="4" id="KW-0472">Membrane</keyword>
<dbReference type="PANTHER" id="PTHR43317">
    <property type="entry name" value="THERMOSPERMINE SYNTHASE ACAULIS5"/>
    <property type="match status" value="1"/>
</dbReference>
<comment type="function">
    <text evidence="4">Catalyzes the irreversible transfer of a propylamine group from the amino donor S-adenosylmethioninamine (decarboxy-AdoMet) to putrescine (1,4-diaminobutane) to yield spermidine.</text>
</comment>
<dbReference type="GO" id="GO:0004766">
    <property type="term" value="F:spermidine synthase activity"/>
    <property type="evidence" value="ECO:0007669"/>
    <property type="project" value="UniProtKB-UniRule"/>
</dbReference>
<comment type="subunit">
    <text evidence="4">Homodimer or homotetramer.</text>
</comment>
<name>A0A8J6LSQ9_9FIRM</name>
<comment type="catalytic activity">
    <reaction evidence="4">
        <text>S-adenosyl 3-(methylsulfanyl)propylamine + putrescine = S-methyl-5'-thioadenosine + spermidine + H(+)</text>
        <dbReference type="Rhea" id="RHEA:12721"/>
        <dbReference type="ChEBI" id="CHEBI:15378"/>
        <dbReference type="ChEBI" id="CHEBI:17509"/>
        <dbReference type="ChEBI" id="CHEBI:57443"/>
        <dbReference type="ChEBI" id="CHEBI:57834"/>
        <dbReference type="ChEBI" id="CHEBI:326268"/>
        <dbReference type="EC" id="2.5.1.16"/>
    </reaction>
</comment>
<keyword evidence="4" id="KW-0745">Spermidine biosynthesis</keyword>
<keyword evidence="3 4" id="KW-0620">Polyamine biosynthesis</keyword>
<dbReference type="UniPathway" id="UPA00248">
    <property type="reaction ID" value="UER00314"/>
</dbReference>
<dbReference type="AlphaFoldDB" id="A0A8J6LSQ9"/>
<feature type="transmembrane region" description="Helical" evidence="4">
    <location>
        <begin position="103"/>
        <end position="123"/>
    </location>
</feature>
<dbReference type="InterPro" id="IPR029063">
    <property type="entry name" value="SAM-dependent_MTases_sf"/>
</dbReference>